<keyword evidence="6 8" id="KW-1133">Transmembrane helix</keyword>
<evidence type="ECO:0000256" key="1">
    <source>
        <dbReference type="ARBA" id="ARBA00004651"/>
    </source>
</evidence>
<protein>
    <recommendedName>
        <fullName evidence="8">Magnesium transport protein CorA</fullName>
    </recommendedName>
</protein>
<evidence type="ECO:0000313" key="10">
    <source>
        <dbReference type="Proteomes" id="UP000198534"/>
    </source>
</evidence>
<evidence type="ECO:0000256" key="7">
    <source>
        <dbReference type="ARBA" id="ARBA00023136"/>
    </source>
</evidence>
<comment type="similarity">
    <text evidence="2 8">Belongs to the CorA metal ion transporter (MIT) (TC 1.A.35) family.</text>
</comment>
<dbReference type="NCBIfam" id="TIGR00383">
    <property type="entry name" value="corA"/>
    <property type="match status" value="1"/>
</dbReference>
<dbReference type="GO" id="GO:0015095">
    <property type="term" value="F:magnesium ion transmembrane transporter activity"/>
    <property type="evidence" value="ECO:0007669"/>
    <property type="project" value="UniProtKB-UniRule"/>
</dbReference>
<proteinExistence type="inferred from homology"/>
<evidence type="ECO:0000256" key="4">
    <source>
        <dbReference type="ARBA" id="ARBA00022475"/>
    </source>
</evidence>
<gene>
    <name evidence="8" type="primary">corA</name>
    <name evidence="9" type="ORF">SAMN05444487_1086</name>
</gene>
<keyword evidence="5 8" id="KW-0812">Transmembrane</keyword>
<reference evidence="9 10" key="1">
    <citation type="submission" date="2016-10" db="EMBL/GenBank/DDBJ databases">
        <authorList>
            <person name="de Groot N.N."/>
        </authorList>
    </citation>
    <scope>NUCLEOTIDE SEQUENCE [LARGE SCALE GENOMIC DNA]</scope>
    <source>
        <strain evidence="9 10">DSM 45610</strain>
    </source>
</reference>
<dbReference type="CDD" id="cd12831">
    <property type="entry name" value="TmCorA-like_u2"/>
    <property type="match status" value="1"/>
</dbReference>
<dbReference type="Proteomes" id="UP000198534">
    <property type="component" value="Unassembled WGS sequence"/>
</dbReference>
<dbReference type="InterPro" id="IPR002523">
    <property type="entry name" value="MgTranspt_CorA/ZnTranspt_ZntB"/>
</dbReference>
<dbReference type="InterPro" id="IPR045863">
    <property type="entry name" value="CorA_TM1_TM2"/>
</dbReference>
<dbReference type="GO" id="GO:0005886">
    <property type="term" value="C:plasma membrane"/>
    <property type="evidence" value="ECO:0007669"/>
    <property type="project" value="UniProtKB-SubCell"/>
</dbReference>
<dbReference type="EMBL" id="FNNQ01000008">
    <property type="protein sequence ID" value="SDW94519.1"/>
    <property type="molecule type" value="Genomic_DNA"/>
</dbReference>
<dbReference type="AlphaFoldDB" id="A0A1H2XQF3"/>
<dbReference type="STRING" id="1048340.SAMN05444487_1086"/>
<dbReference type="FunFam" id="1.20.58.340:FF:000012">
    <property type="entry name" value="Magnesium transport protein CorA"/>
    <property type="match status" value="1"/>
</dbReference>
<dbReference type="InterPro" id="IPR004488">
    <property type="entry name" value="Mg/Co-transport_prot_CorA"/>
</dbReference>
<keyword evidence="8" id="KW-0460">Magnesium</keyword>
<comment type="function">
    <text evidence="8">Mediates influx of magnesium ions.</text>
</comment>
<sequence>MIHTLAVTCDEEALLDLELAQLKEDRIKWYWVDFATPTEEEANLLADFFEFHPLAIEDCLHRLQRPKMDYYNDHVFLIVHDMNTDTLKPKEVNLFVGENFIVSFHLHRSDEIEETRRRVFKAQDLSNHGPTVITHMIMDKIVDTLFPVVHKIEDRLDELDSRQEASTPKLIDEVFTIRSDLIRLRHSVMPMRDLLYRIINSKQFMRTEERRFYFSDIHDHLVKLAHMIESNREMTADIRDSYLSLNSFRMNRIMKTLTIITVIFMPLTFLAGVYGMNFTNMPELHTKEGYFIVLGVMILIALSLTMWFKSKGWFD</sequence>
<dbReference type="PANTHER" id="PTHR46494">
    <property type="entry name" value="CORA FAMILY METAL ION TRANSPORTER (EUROFUNG)"/>
    <property type="match status" value="1"/>
</dbReference>
<dbReference type="GO" id="GO:0050897">
    <property type="term" value="F:cobalt ion binding"/>
    <property type="evidence" value="ECO:0007669"/>
    <property type="project" value="TreeGrafter"/>
</dbReference>
<organism evidence="9 10">
    <name type="scientific">Marininema mesophilum</name>
    <dbReference type="NCBI Taxonomy" id="1048340"/>
    <lineage>
        <taxon>Bacteria</taxon>
        <taxon>Bacillati</taxon>
        <taxon>Bacillota</taxon>
        <taxon>Bacilli</taxon>
        <taxon>Bacillales</taxon>
        <taxon>Thermoactinomycetaceae</taxon>
        <taxon>Marininema</taxon>
    </lineage>
</organism>
<accession>A0A1H2XQF3</accession>
<dbReference type="OrthoDB" id="9803416at2"/>
<keyword evidence="4 8" id="KW-1003">Cell membrane</keyword>
<dbReference type="GO" id="GO:0015087">
    <property type="term" value="F:cobalt ion transmembrane transporter activity"/>
    <property type="evidence" value="ECO:0007669"/>
    <property type="project" value="UniProtKB-UniRule"/>
</dbReference>
<evidence type="ECO:0000256" key="3">
    <source>
        <dbReference type="ARBA" id="ARBA00022448"/>
    </source>
</evidence>
<evidence type="ECO:0000256" key="8">
    <source>
        <dbReference type="RuleBase" id="RU362010"/>
    </source>
</evidence>
<dbReference type="Gene3D" id="3.30.460.20">
    <property type="entry name" value="CorA soluble domain-like"/>
    <property type="match status" value="1"/>
</dbReference>
<dbReference type="SUPFAM" id="SSF143865">
    <property type="entry name" value="CorA soluble domain-like"/>
    <property type="match status" value="1"/>
</dbReference>
<keyword evidence="8" id="KW-0406">Ion transport</keyword>
<comment type="subcellular location">
    <subcellularLocation>
        <location evidence="1">Cell membrane</location>
        <topology evidence="1">Multi-pass membrane protein</topology>
    </subcellularLocation>
    <subcellularLocation>
        <location evidence="8">Membrane</location>
        <topology evidence="8">Multi-pass membrane protein</topology>
    </subcellularLocation>
</comment>
<dbReference type="InterPro" id="IPR045861">
    <property type="entry name" value="CorA_cytoplasmic_dom"/>
</dbReference>
<name>A0A1H2XQF3_9BACL</name>
<dbReference type="Pfam" id="PF01544">
    <property type="entry name" value="CorA"/>
    <property type="match status" value="1"/>
</dbReference>
<dbReference type="Gene3D" id="1.20.58.340">
    <property type="entry name" value="Magnesium transport protein CorA, transmembrane region"/>
    <property type="match status" value="2"/>
</dbReference>
<evidence type="ECO:0000256" key="2">
    <source>
        <dbReference type="ARBA" id="ARBA00009765"/>
    </source>
</evidence>
<evidence type="ECO:0000256" key="6">
    <source>
        <dbReference type="ARBA" id="ARBA00022989"/>
    </source>
</evidence>
<dbReference type="SUPFAM" id="SSF144083">
    <property type="entry name" value="Magnesium transport protein CorA, transmembrane region"/>
    <property type="match status" value="1"/>
</dbReference>
<dbReference type="RefSeq" id="WP_091739497.1">
    <property type="nucleotide sequence ID" value="NZ_FNNQ01000008.1"/>
</dbReference>
<keyword evidence="7 8" id="KW-0472">Membrane</keyword>
<evidence type="ECO:0000256" key="5">
    <source>
        <dbReference type="ARBA" id="ARBA00022692"/>
    </source>
</evidence>
<keyword evidence="3 8" id="KW-0813">Transport</keyword>
<evidence type="ECO:0000313" key="9">
    <source>
        <dbReference type="EMBL" id="SDW94519.1"/>
    </source>
</evidence>
<keyword evidence="10" id="KW-1185">Reference proteome</keyword>
<dbReference type="GO" id="GO:0000287">
    <property type="term" value="F:magnesium ion binding"/>
    <property type="evidence" value="ECO:0007669"/>
    <property type="project" value="TreeGrafter"/>
</dbReference>
<feature type="transmembrane region" description="Helical" evidence="8">
    <location>
        <begin position="257"/>
        <end position="277"/>
    </location>
</feature>
<dbReference type="PANTHER" id="PTHR46494:SF1">
    <property type="entry name" value="CORA FAMILY METAL ION TRANSPORTER (EUROFUNG)"/>
    <property type="match status" value="1"/>
</dbReference>
<feature type="transmembrane region" description="Helical" evidence="8">
    <location>
        <begin position="289"/>
        <end position="308"/>
    </location>
</feature>